<dbReference type="Pfam" id="PF04978">
    <property type="entry name" value="MST"/>
    <property type="match status" value="1"/>
</dbReference>
<name>A0A562DM46_RHORH</name>
<proteinExistence type="predicted"/>
<dbReference type="InterPro" id="IPR007061">
    <property type="entry name" value="MST-like"/>
</dbReference>
<accession>A0A562DM46</accession>
<organism evidence="1 2">
    <name type="scientific">Rhodococcus rhodochrous J45</name>
    <dbReference type="NCBI Taxonomy" id="935266"/>
    <lineage>
        <taxon>Bacteria</taxon>
        <taxon>Bacillati</taxon>
        <taxon>Actinomycetota</taxon>
        <taxon>Actinomycetes</taxon>
        <taxon>Mycobacteriales</taxon>
        <taxon>Nocardiaceae</taxon>
        <taxon>Rhodococcus</taxon>
    </lineage>
</organism>
<comment type="caution">
    <text evidence="1">The sequence shown here is derived from an EMBL/GenBank/DDBJ whole genome shotgun (WGS) entry which is preliminary data.</text>
</comment>
<reference evidence="1 2" key="1">
    <citation type="submission" date="2019-07" db="EMBL/GenBank/DDBJ databases">
        <title>Genome sequencing of lignin-degrading bacterial isolates.</title>
        <authorList>
            <person name="Gladden J."/>
        </authorList>
    </citation>
    <scope>NUCLEOTIDE SEQUENCE [LARGE SCALE GENOMIC DNA]</scope>
    <source>
        <strain evidence="1 2">J45</strain>
    </source>
</reference>
<dbReference type="SUPFAM" id="SSF109854">
    <property type="entry name" value="DinB/YfiT-like putative metalloenzymes"/>
    <property type="match status" value="1"/>
</dbReference>
<dbReference type="AlphaFoldDB" id="A0A562DM46"/>
<gene>
    <name evidence="1" type="ORF">L618_000400000540</name>
</gene>
<dbReference type="Gene3D" id="1.20.120.450">
    <property type="entry name" value="dinb family like domain"/>
    <property type="match status" value="1"/>
</dbReference>
<dbReference type="EMBL" id="VLJT01000039">
    <property type="protein sequence ID" value="TWH10573.1"/>
    <property type="molecule type" value="Genomic_DNA"/>
</dbReference>
<dbReference type="GeneID" id="29939544"/>
<sequence length="171" mass="18571">MSAREHDLLLKLLSNQFDALRNALSGLTEDQARSAPSASSMSLASLVNHLVDGLVATDGRIRGDNPRDADPVAAWQAGWRVEESETVADQLARLDAEAERFAATVHGEADLGRVVEISPGVAQWLDQGEPFTVRFLILHQIEEWARHAGHADIIRESIDGATADVLAQRTS</sequence>
<protein>
    <submittedName>
        <fullName evidence="1">Uncharacterized protein DUF664</fullName>
    </submittedName>
</protein>
<evidence type="ECO:0000313" key="2">
    <source>
        <dbReference type="Proteomes" id="UP000317573"/>
    </source>
</evidence>
<evidence type="ECO:0000313" key="1">
    <source>
        <dbReference type="EMBL" id="TWH10573.1"/>
    </source>
</evidence>
<dbReference type="RefSeq" id="WP_016691982.1">
    <property type="nucleotide sequence ID" value="NZ_VLJT01000039.1"/>
</dbReference>
<dbReference type="Proteomes" id="UP000317573">
    <property type="component" value="Unassembled WGS sequence"/>
</dbReference>
<dbReference type="InterPro" id="IPR034660">
    <property type="entry name" value="DinB/YfiT-like"/>
</dbReference>